<dbReference type="CDD" id="cd01427">
    <property type="entry name" value="HAD_like"/>
    <property type="match status" value="1"/>
</dbReference>
<protein>
    <submittedName>
        <fullName evidence="1">HAD family hydrolase</fullName>
    </submittedName>
</protein>
<evidence type="ECO:0000313" key="1">
    <source>
        <dbReference type="EMBL" id="MCS6523773.1"/>
    </source>
</evidence>
<dbReference type="SUPFAM" id="SSF56784">
    <property type="entry name" value="HAD-like"/>
    <property type="match status" value="1"/>
</dbReference>
<sequence length="242" mass="25007">MSSATTPRPVLVLDFDGTVCTGDAPVWAYADEVTAALRGRGLETAADTVRDGLRAFLDGAPDAPAWADGYEAVAELAVAADPAAAPLLEDAYRRSRSALADGRLAVTAPEGLAAHLAEIGEHADRVLVTNAPLAGVLETLAVLGLTEVVDAVHAEARKPGGWDLLLPRLLEGRRPGDLLSVGDIWANDLAAPRAAGCRTALIDRFGHAAGPADLVARSFPELYADIAAWSRDPAAVPVPAAS</sequence>
<name>A0ABT2HKG8_9MICO</name>
<comment type="caution">
    <text evidence="1">The sequence shown here is derived from an EMBL/GenBank/DDBJ whole genome shotgun (WGS) entry which is preliminary data.</text>
</comment>
<accession>A0ABT2HKG8</accession>
<dbReference type="RefSeq" id="WP_141859665.1">
    <property type="nucleotide sequence ID" value="NZ_BMNV01000010.1"/>
</dbReference>
<dbReference type="InterPro" id="IPR023214">
    <property type="entry name" value="HAD_sf"/>
</dbReference>
<organism evidence="1 2">
    <name type="scientific">Curtobacterium citreum</name>
    <dbReference type="NCBI Taxonomy" id="2036"/>
    <lineage>
        <taxon>Bacteria</taxon>
        <taxon>Bacillati</taxon>
        <taxon>Actinomycetota</taxon>
        <taxon>Actinomycetes</taxon>
        <taxon>Micrococcales</taxon>
        <taxon>Microbacteriaceae</taxon>
        <taxon>Curtobacterium</taxon>
    </lineage>
</organism>
<reference evidence="1 2" key="1">
    <citation type="submission" date="2022-08" db="EMBL/GenBank/DDBJ databases">
        <title>Taxonomy of Curtobacterium flaccumfaciens.</title>
        <authorList>
            <person name="Osdaghi E."/>
            <person name="Taghavi S.M."/>
            <person name="Hamidizade M."/>
            <person name="Abachi H."/>
            <person name="Fazliarab A."/>
            <person name="Baeyen S."/>
            <person name="Portier P."/>
            <person name="Van Vaerenbergh J."/>
            <person name="Jacques M.-A."/>
        </authorList>
    </citation>
    <scope>NUCLEOTIDE SEQUENCE [LARGE SCALE GENOMIC DNA]</scope>
    <source>
        <strain evidence="1 2">LMG8786T</strain>
    </source>
</reference>
<dbReference type="GeneID" id="95322533"/>
<dbReference type="EMBL" id="JANVAD010000008">
    <property type="protein sequence ID" value="MCS6523773.1"/>
    <property type="molecule type" value="Genomic_DNA"/>
</dbReference>
<dbReference type="Proteomes" id="UP001652264">
    <property type="component" value="Unassembled WGS sequence"/>
</dbReference>
<dbReference type="Gene3D" id="3.40.50.1000">
    <property type="entry name" value="HAD superfamily/HAD-like"/>
    <property type="match status" value="1"/>
</dbReference>
<evidence type="ECO:0000313" key="2">
    <source>
        <dbReference type="Proteomes" id="UP001652264"/>
    </source>
</evidence>
<keyword evidence="1" id="KW-0378">Hydrolase</keyword>
<keyword evidence="2" id="KW-1185">Reference proteome</keyword>
<dbReference type="GO" id="GO:0016787">
    <property type="term" value="F:hydrolase activity"/>
    <property type="evidence" value="ECO:0007669"/>
    <property type="project" value="UniProtKB-KW"/>
</dbReference>
<dbReference type="InterPro" id="IPR036412">
    <property type="entry name" value="HAD-like_sf"/>
</dbReference>
<gene>
    <name evidence="1" type="ORF">NYQ28_14470</name>
</gene>
<proteinExistence type="predicted"/>